<evidence type="ECO:0000256" key="5">
    <source>
        <dbReference type="PROSITE-ProRule" id="PRU00409"/>
    </source>
</evidence>
<dbReference type="NCBIfam" id="TIGR01161">
    <property type="entry name" value="purK"/>
    <property type="match status" value="1"/>
</dbReference>
<dbReference type="Pfam" id="PF22660">
    <property type="entry name" value="RS_preATP-grasp-like"/>
    <property type="match status" value="1"/>
</dbReference>
<dbReference type="PROSITE" id="PS50975">
    <property type="entry name" value="ATP_GRASP"/>
    <property type="match status" value="1"/>
</dbReference>
<evidence type="ECO:0000256" key="2">
    <source>
        <dbReference type="ARBA" id="ARBA00022755"/>
    </source>
</evidence>
<evidence type="ECO:0000256" key="4">
    <source>
        <dbReference type="ARBA" id="ARBA00025704"/>
    </source>
</evidence>
<name>A0A2S4PWX6_9PEZI</name>
<comment type="pathway">
    <text evidence="4">Purine metabolism.</text>
</comment>
<dbReference type="InterPro" id="IPR011761">
    <property type="entry name" value="ATP-grasp"/>
</dbReference>
<keyword evidence="2" id="KW-0658">Purine biosynthesis</keyword>
<dbReference type="InterPro" id="IPR016185">
    <property type="entry name" value="PreATP-grasp_dom_sf"/>
</dbReference>
<keyword evidence="1 5" id="KW-0547">Nucleotide-binding</keyword>
<dbReference type="InterPro" id="IPR011054">
    <property type="entry name" value="Rudment_hybrid_motif"/>
</dbReference>
<dbReference type="GO" id="GO:0004638">
    <property type="term" value="F:phosphoribosylaminoimidazole carboxylase activity"/>
    <property type="evidence" value="ECO:0007669"/>
    <property type="project" value="InterPro"/>
</dbReference>
<dbReference type="InterPro" id="IPR003135">
    <property type="entry name" value="ATP-grasp_carboxylate-amine"/>
</dbReference>
<evidence type="ECO:0000256" key="1">
    <source>
        <dbReference type="ARBA" id="ARBA00022741"/>
    </source>
</evidence>
<reference evidence="7 8" key="1">
    <citation type="submission" date="2017-10" db="EMBL/GenBank/DDBJ databases">
        <title>Development of genomic resources for the powdery mildew, Erysiphe pulchra.</title>
        <authorList>
            <person name="Wadl P.A."/>
            <person name="Mack B.M."/>
            <person name="Moore G."/>
            <person name="Beltz S.B."/>
        </authorList>
    </citation>
    <scope>NUCLEOTIDE SEQUENCE [LARGE SCALE GENOMIC DNA]</scope>
    <source>
        <strain evidence="7">Cflorida</strain>
    </source>
</reference>
<evidence type="ECO:0000259" key="6">
    <source>
        <dbReference type="PROSITE" id="PS50975"/>
    </source>
</evidence>
<dbReference type="SUPFAM" id="SSF52440">
    <property type="entry name" value="PreATP-grasp domain"/>
    <property type="match status" value="1"/>
</dbReference>
<dbReference type="OrthoDB" id="15425at2759"/>
<dbReference type="HAMAP" id="MF_01928">
    <property type="entry name" value="PurK"/>
    <property type="match status" value="1"/>
</dbReference>
<proteinExistence type="inferred from homology"/>
<dbReference type="InterPro" id="IPR005875">
    <property type="entry name" value="PurK"/>
</dbReference>
<dbReference type="GO" id="GO:0046872">
    <property type="term" value="F:metal ion binding"/>
    <property type="evidence" value="ECO:0007669"/>
    <property type="project" value="InterPro"/>
</dbReference>
<evidence type="ECO:0000313" key="8">
    <source>
        <dbReference type="Proteomes" id="UP000237438"/>
    </source>
</evidence>
<gene>
    <name evidence="7" type="ORF">EPUL_001234</name>
</gene>
<dbReference type="PANTHER" id="PTHR11609:SF5">
    <property type="entry name" value="PHOSPHORIBOSYLAMINOIMIDAZOLE CARBOXYLASE"/>
    <property type="match status" value="1"/>
</dbReference>
<protein>
    <recommendedName>
        <fullName evidence="6">ATP-grasp domain-containing protein</fullName>
    </recommendedName>
</protein>
<dbReference type="Gene3D" id="3.40.50.20">
    <property type="match status" value="1"/>
</dbReference>
<dbReference type="Gene3D" id="3.30.470.20">
    <property type="entry name" value="ATP-grasp fold, B domain"/>
    <property type="match status" value="1"/>
</dbReference>
<comment type="caution">
    <text evidence="7">The sequence shown here is derived from an EMBL/GenBank/DDBJ whole genome shotgun (WGS) entry which is preliminary data.</text>
</comment>
<accession>A0A2S4PWX6</accession>
<dbReference type="Pfam" id="PF17769">
    <property type="entry name" value="PurK_C"/>
    <property type="match status" value="1"/>
</dbReference>
<dbReference type="InterPro" id="IPR054350">
    <property type="entry name" value="PurT/PurK_preATP-grasp"/>
</dbReference>
<keyword evidence="3 5" id="KW-0067">ATP-binding</keyword>
<dbReference type="InterPro" id="IPR013815">
    <property type="entry name" value="ATP_grasp_subdomain_1"/>
</dbReference>
<dbReference type="InterPro" id="IPR040686">
    <property type="entry name" value="PurK_C"/>
</dbReference>
<dbReference type="GO" id="GO:0005524">
    <property type="term" value="F:ATP binding"/>
    <property type="evidence" value="ECO:0007669"/>
    <property type="project" value="UniProtKB-UniRule"/>
</dbReference>
<dbReference type="Pfam" id="PF02222">
    <property type="entry name" value="ATP-grasp"/>
    <property type="match status" value="1"/>
</dbReference>
<dbReference type="SUPFAM" id="SSF56059">
    <property type="entry name" value="Glutathione synthetase ATP-binding domain-like"/>
    <property type="match status" value="1"/>
</dbReference>
<keyword evidence="8" id="KW-1185">Reference proteome</keyword>
<evidence type="ECO:0000313" key="7">
    <source>
        <dbReference type="EMBL" id="POS86533.1"/>
    </source>
</evidence>
<evidence type="ECO:0000256" key="3">
    <source>
        <dbReference type="ARBA" id="ARBA00022840"/>
    </source>
</evidence>
<dbReference type="STRING" id="225359.A0A2S4PWX6"/>
<dbReference type="EMBL" id="PEDP01000309">
    <property type="protein sequence ID" value="POS86533.1"/>
    <property type="molecule type" value="Genomic_DNA"/>
</dbReference>
<feature type="domain" description="ATP-grasp" evidence="6">
    <location>
        <begin position="121"/>
        <end position="317"/>
    </location>
</feature>
<dbReference type="PANTHER" id="PTHR11609">
    <property type="entry name" value="PURINE BIOSYNTHESIS PROTEIN 6/7, PUR6/7"/>
    <property type="match status" value="1"/>
</dbReference>
<dbReference type="Proteomes" id="UP000237438">
    <property type="component" value="Unassembled WGS sequence"/>
</dbReference>
<dbReference type="SUPFAM" id="SSF51246">
    <property type="entry name" value="Rudiment single hybrid motif"/>
    <property type="match status" value="1"/>
</dbReference>
<sequence>MDQTIGLLGGGQLGRMLCEAANSLGAKIIILDAPFSSAKQVYSRFTHIDGSFTDPEKIRELARRVDIITVESEHVNTHVLEEIAENGVEIIGEDGSSTIKRVQIQPSWRTIRIIQDKYEQKQHLTAHKVQTVEAKPIGSTIEDLQAVGQIFGFPFMLKSRKDAYDGKGNFIVKKSGDFEEALEVLRSKDLYAEKWADFQMELAVMVVKFEEDTFSDARAATAVYPVVETIHRDNICHLVYAPARNISDDIRQNAMELARKAVGSLWGRGIFGVELFLLRNGDLVVNEIAPRPHNSGHYTIEACPTISQYKSQLLSVLGIFPSISDPVIPMTVPAAIMLNILGGFSETSHELLAQKARAILCAGLHLYGKDSKPGRKIGHVTVISDTMQQAETTLLPLIQLADNIRAERKR</sequence>
<dbReference type="GO" id="GO:0006189">
    <property type="term" value="P:'de novo' IMP biosynthetic process"/>
    <property type="evidence" value="ECO:0007669"/>
    <property type="project" value="InterPro"/>
</dbReference>
<organism evidence="7 8">
    <name type="scientific">Erysiphe pulchra</name>
    <dbReference type="NCBI Taxonomy" id="225359"/>
    <lineage>
        <taxon>Eukaryota</taxon>
        <taxon>Fungi</taxon>
        <taxon>Dikarya</taxon>
        <taxon>Ascomycota</taxon>
        <taxon>Pezizomycotina</taxon>
        <taxon>Leotiomycetes</taxon>
        <taxon>Erysiphales</taxon>
        <taxon>Erysiphaceae</taxon>
        <taxon>Erysiphe</taxon>
    </lineage>
</organism>
<dbReference type="Gene3D" id="3.30.1490.20">
    <property type="entry name" value="ATP-grasp fold, A domain"/>
    <property type="match status" value="1"/>
</dbReference>
<dbReference type="AlphaFoldDB" id="A0A2S4PWX6"/>